<feature type="transmembrane region" description="Helical" evidence="8">
    <location>
        <begin position="385"/>
        <end position="405"/>
    </location>
</feature>
<evidence type="ECO:0000256" key="5">
    <source>
        <dbReference type="ARBA" id="ARBA00022985"/>
    </source>
</evidence>
<proteinExistence type="predicted"/>
<organism evidence="10 11">
    <name type="scientific">Erythrobacter neustonensis</name>
    <dbReference type="NCBI Taxonomy" id="1112"/>
    <lineage>
        <taxon>Bacteria</taxon>
        <taxon>Pseudomonadati</taxon>
        <taxon>Pseudomonadota</taxon>
        <taxon>Alphaproteobacteria</taxon>
        <taxon>Sphingomonadales</taxon>
        <taxon>Erythrobacteraceae</taxon>
        <taxon>Erythrobacter/Porphyrobacter group</taxon>
        <taxon>Erythrobacter</taxon>
    </lineage>
</organism>
<dbReference type="GO" id="GO:0009103">
    <property type="term" value="P:lipopolysaccharide biosynthetic process"/>
    <property type="evidence" value="ECO:0007669"/>
    <property type="project" value="UniProtKB-KW"/>
</dbReference>
<dbReference type="GO" id="GO:0016757">
    <property type="term" value="F:glycosyltransferase activity"/>
    <property type="evidence" value="ECO:0007669"/>
    <property type="project" value="UniProtKB-KW"/>
</dbReference>
<feature type="transmembrane region" description="Helical" evidence="8">
    <location>
        <begin position="361"/>
        <end position="379"/>
    </location>
</feature>
<gene>
    <name evidence="10" type="ORF">A9D12_04035</name>
</gene>
<dbReference type="KEGG" id="pns:A9D12_04035"/>
<dbReference type="PANTHER" id="PTHR48090">
    <property type="entry name" value="UNDECAPRENYL-PHOSPHATE 4-DEOXY-4-FORMAMIDO-L-ARABINOSE TRANSFERASE-RELATED"/>
    <property type="match status" value="1"/>
</dbReference>
<keyword evidence="5" id="KW-0448">Lipopolysaccharide biosynthesis</keyword>
<evidence type="ECO:0000256" key="3">
    <source>
        <dbReference type="ARBA" id="ARBA00022679"/>
    </source>
</evidence>
<feature type="transmembrane region" description="Helical" evidence="8">
    <location>
        <begin position="613"/>
        <end position="633"/>
    </location>
</feature>
<feature type="transmembrane region" description="Helical" evidence="8">
    <location>
        <begin position="476"/>
        <end position="496"/>
    </location>
</feature>
<dbReference type="RefSeq" id="WP_068350015.1">
    <property type="nucleotide sequence ID" value="NZ_CP016033.1"/>
</dbReference>
<keyword evidence="1" id="KW-1003">Cell membrane</keyword>
<evidence type="ECO:0000256" key="2">
    <source>
        <dbReference type="ARBA" id="ARBA00022676"/>
    </source>
</evidence>
<dbReference type="InterPro" id="IPR050256">
    <property type="entry name" value="Glycosyltransferase_2"/>
</dbReference>
<evidence type="ECO:0000259" key="9">
    <source>
        <dbReference type="Pfam" id="PF00535"/>
    </source>
</evidence>
<keyword evidence="7 8" id="KW-0472">Membrane</keyword>
<keyword evidence="6 8" id="KW-1133">Transmembrane helix</keyword>
<dbReference type="SUPFAM" id="SSF53448">
    <property type="entry name" value="Nucleotide-diphospho-sugar transferases"/>
    <property type="match status" value="1"/>
</dbReference>
<feature type="transmembrane region" description="Helical" evidence="8">
    <location>
        <begin position="449"/>
        <end position="469"/>
    </location>
</feature>
<dbReference type="Proteomes" id="UP000078263">
    <property type="component" value="Chromosome"/>
</dbReference>
<sequence>MTVPPPPILDDAAWEVPAHEVALHGPRRHAHALVIPVINEGERIRGQLRRIKAANLPVDVVIADGGSTDGSLDADFMAEVGVRAVLTKTGPGKLSAQLRMAYAWCLREGYAGIVTIDGNGKDGVEAVAAMVAKLDEGCDYVQGSRYLPGGAAENTPLERTIANRVVHAPMLSLAGRHWFTDTTNGFRAYSAAYLTHPGVQPFREVFSVYNLLFYLTSRAGQLGLKVAHIPVERRYPDDGKVPTKIGGLASKLALLKETFVAATGGYTPDAAVPRAGWLAPVAVLFALLGALSFKAIAAPPFSPDSWALWELAQTVGGDFYRFTHWRSYASELPWSASFPPLTPMLIAGLDALTGTGPRTGFYLAFAAFAGFALVSEAIARRVTGAAWLGLGAALVLLTGPNMLPIEMQAGRTIPLQLLLYALVLRGLLQARAITLSQAGLIGLLTGLAVLNRFDALLLPLPVAIMVGWLTRSPAKALAALAAALVAVSPWVAYSLIHFGTLFATDNAGIATAIDARAYVTDWWPTPQPSLADDPLAWAGKVAANLGRVAYLAAALAASPLGLAAAAFLALPAMLAWLCRAERRPAGHLGVLAGFAVLMALMLTPQVLTGYLEARYFSAALWAALMATGCWALLQSDALAQRRAFAWGAGVLAVLAAALLALTAPGTGDPAAFDRPREIATLQSCLAASPKARVLVIGNDLLAARAGAQGGIAAMMAPRNIVQGKLDPGGVRAFAARFAVTHILAADRRLAGPVLHSLDAVRVPTCPLPLYRPRRAALSRS</sequence>
<evidence type="ECO:0000256" key="8">
    <source>
        <dbReference type="SAM" id="Phobius"/>
    </source>
</evidence>
<feature type="transmembrane region" description="Helical" evidence="8">
    <location>
        <begin position="548"/>
        <end position="576"/>
    </location>
</feature>
<dbReference type="PANTHER" id="PTHR48090:SF3">
    <property type="entry name" value="UNDECAPRENYL-PHOSPHATE 4-DEOXY-4-FORMAMIDO-L-ARABINOSE TRANSFERASE"/>
    <property type="match status" value="1"/>
</dbReference>
<feature type="domain" description="Glycosyltransferase 2-like" evidence="9">
    <location>
        <begin position="33"/>
        <end position="190"/>
    </location>
</feature>
<dbReference type="Pfam" id="PF00535">
    <property type="entry name" value="Glycos_transf_2"/>
    <property type="match status" value="1"/>
</dbReference>
<feature type="transmembrane region" description="Helical" evidence="8">
    <location>
        <begin position="588"/>
        <end position="607"/>
    </location>
</feature>
<keyword evidence="11" id="KW-1185">Reference proteome</keyword>
<dbReference type="Gene3D" id="3.90.550.10">
    <property type="entry name" value="Spore Coat Polysaccharide Biosynthesis Protein SpsA, Chain A"/>
    <property type="match status" value="1"/>
</dbReference>
<evidence type="ECO:0000313" key="11">
    <source>
        <dbReference type="Proteomes" id="UP000078263"/>
    </source>
</evidence>
<accession>A0A192D162</accession>
<evidence type="ECO:0000313" key="10">
    <source>
        <dbReference type="EMBL" id="ANK12248.1"/>
    </source>
</evidence>
<dbReference type="EMBL" id="CP016033">
    <property type="protein sequence ID" value="ANK12248.1"/>
    <property type="molecule type" value="Genomic_DNA"/>
</dbReference>
<dbReference type="InterPro" id="IPR001173">
    <property type="entry name" value="Glyco_trans_2-like"/>
</dbReference>
<evidence type="ECO:0000256" key="1">
    <source>
        <dbReference type="ARBA" id="ARBA00022475"/>
    </source>
</evidence>
<dbReference type="InterPro" id="IPR029044">
    <property type="entry name" value="Nucleotide-diphossugar_trans"/>
</dbReference>
<keyword evidence="4 8" id="KW-0812">Transmembrane</keyword>
<protein>
    <recommendedName>
        <fullName evidence="9">Glycosyltransferase 2-like domain-containing protein</fullName>
    </recommendedName>
</protein>
<dbReference type="GO" id="GO:0005886">
    <property type="term" value="C:plasma membrane"/>
    <property type="evidence" value="ECO:0007669"/>
    <property type="project" value="TreeGrafter"/>
</dbReference>
<evidence type="ECO:0000256" key="4">
    <source>
        <dbReference type="ARBA" id="ARBA00022692"/>
    </source>
</evidence>
<keyword evidence="3" id="KW-0808">Transferase</keyword>
<dbReference type="AlphaFoldDB" id="A0A192D162"/>
<name>A0A192D162_9SPHN</name>
<reference evidence="10 11" key="1">
    <citation type="submission" date="2016-05" db="EMBL/GenBank/DDBJ databases">
        <title>Compelete Genome Sequence of Bacteriochlorophyll-Synthesizing Bacterium Porphyrobacter neustonensis DSM 9434.</title>
        <authorList>
            <person name="Shi X.-L."/>
            <person name="Wu Y.-H."/>
            <person name="Cheng H."/>
            <person name="Xu L."/>
            <person name="Zhang X.-Q."/>
            <person name="Wang C.-S."/>
            <person name="Xu X.-W."/>
        </authorList>
    </citation>
    <scope>NUCLEOTIDE SEQUENCE [LARGE SCALE GENOMIC DNA]</scope>
    <source>
        <strain evidence="10 11">DSM 9434</strain>
    </source>
</reference>
<dbReference type="CDD" id="cd04179">
    <property type="entry name" value="DPM_DPG-synthase_like"/>
    <property type="match status" value="1"/>
</dbReference>
<feature type="transmembrane region" description="Helical" evidence="8">
    <location>
        <begin position="645"/>
        <end position="663"/>
    </location>
</feature>
<keyword evidence="2" id="KW-0328">Glycosyltransferase</keyword>
<dbReference type="STRING" id="1112.A9D12_04035"/>
<evidence type="ECO:0000256" key="7">
    <source>
        <dbReference type="ARBA" id="ARBA00023136"/>
    </source>
</evidence>
<evidence type="ECO:0000256" key="6">
    <source>
        <dbReference type="ARBA" id="ARBA00022989"/>
    </source>
</evidence>